<keyword evidence="11" id="KW-0732">Signal</keyword>
<comment type="caution">
    <text evidence="13">The sequence shown here is derived from an EMBL/GenBank/DDBJ whole genome shotgun (WGS) entry which is preliminary data.</text>
</comment>
<feature type="domain" description="Potassium channel" evidence="12">
    <location>
        <begin position="164"/>
        <end position="231"/>
    </location>
</feature>
<feature type="region of interest" description="Disordered" evidence="9">
    <location>
        <begin position="567"/>
        <end position="597"/>
    </location>
</feature>
<reference evidence="13" key="1">
    <citation type="journal article" date="2020" name="Nat. Commun.">
        <title>Large-scale genome sequencing of mycorrhizal fungi provides insights into the early evolution of symbiotic traits.</title>
        <authorList>
            <person name="Miyauchi S."/>
            <person name="Kiss E."/>
            <person name="Kuo A."/>
            <person name="Drula E."/>
            <person name="Kohler A."/>
            <person name="Sanchez-Garcia M."/>
            <person name="Morin E."/>
            <person name="Andreopoulos B."/>
            <person name="Barry K.W."/>
            <person name="Bonito G."/>
            <person name="Buee M."/>
            <person name="Carver A."/>
            <person name="Chen C."/>
            <person name="Cichocki N."/>
            <person name="Clum A."/>
            <person name="Culley D."/>
            <person name="Crous P.W."/>
            <person name="Fauchery L."/>
            <person name="Girlanda M."/>
            <person name="Hayes R.D."/>
            <person name="Keri Z."/>
            <person name="LaButti K."/>
            <person name="Lipzen A."/>
            <person name="Lombard V."/>
            <person name="Magnuson J."/>
            <person name="Maillard F."/>
            <person name="Murat C."/>
            <person name="Nolan M."/>
            <person name="Ohm R.A."/>
            <person name="Pangilinan J."/>
            <person name="Pereira M.F."/>
            <person name="Perotto S."/>
            <person name="Peter M."/>
            <person name="Pfister S."/>
            <person name="Riley R."/>
            <person name="Sitrit Y."/>
            <person name="Stielow J.B."/>
            <person name="Szollosi G."/>
            <person name="Zifcakova L."/>
            <person name="Stursova M."/>
            <person name="Spatafora J.W."/>
            <person name="Tedersoo L."/>
            <person name="Vaario L.M."/>
            <person name="Yamada A."/>
            <person name="Yan M."/>
            <person name="Wang P."/>
            <person name="Xu J."/>
            <person name="Bruns T."/>
            <person name="Baldrian P."/>
            <person name="Vilgalys R."/>
            <person name="Dunand C."/>
            <person name="Henrissat B."/>
            <person name="Grigoriev I.V."/>
            <person name="Hibbett D."/>
            <person name="Nagy L.G."/>
            <person name="Martin F.M."/>
        </authorList>
    </citation>
    <scope>NUCLEOTIDE SEQUENCE</scope>
    <source>
        <strain evidence="13">UP504</strain>
    </source>
</reference>
<feature type="transmembrane region" description="Helical" evidence="10">
    <location>
        <begin position="344"/>
        <end position="362"/>
    </location>
</feature>
<evidence type="ECO:0000256" key="8">
    <source>
        <dbReference type="RuleBase" id="RU003857"/>
    </source>
</evidence>
<dbReference type="EMBL" id="MU128938">
    <property type="protein sequence ID" value="KAF9516557.1"/>
    <property type="molecule type" value="Genomic_DNA"/>
</dbReference>
<keyword evidence="4 10" id="KW-1133">Transmembrane helix</keyword>
<proteinExistence type="inferred from homology"/>
<evidence type="ECO:0000256" key="2">
    <source>
        <dbReference type="ARBA" id="ARBA00022448"/>
    </source>
</evidence>
<protein>
    <recommendedName>
        <fullName evidence="12">Potassium channel domain-containing protein</fullName>
    </recommendedName>
</protein>
<feature type="transmembrane region" description="Helical" evidence="10">
    <location>
        <begin position="44"/>
        <end position="65"/>
    </location>
</feature>
<keyword evidence="6 10" id="KW-0472">Membrane</keyword>
<keyword evidence="14" id="KW-1185">Reference proteome</keyword>
<dbReference type="Pfam" id="PF07885">
    <property type="entry name" value="Ion_trans_2"/>
    <property type="match status" value="2"/>
</dbReference>
<dbReference type="GO" id="GO:0015271">
    <property type="term" value="F:outward rectifier potassium channel activity"/>
    <property type="evidence" value="ECO:0007669"/>
    <property type="project" value="TreeGrafter"/>
</dbReference>
<keyword evidence="5 8" id="KW-0406">Ion transport</keyword>
<dbReference type="OrthoDB" id="297496at2759"/>
<evidence type="ECO:0000256" key="11">
    <source>
        <dbReference type="SAM" id="SignalP"/>
    </source>
</evidence>
<evidence type="ECO:0000313" key="13">
    <source>
        <dbReference type="EMBL" id="KAF9516557.1"/>
    </source>
</evidence>
<feature type="transmembrane region" description="Helical" evidence="10">
    <location>
        <begin position="156"/>
        <end position="179"/>
    </location>
</feature>
<feature type="compositionally biased region" description="Basic and acidic residues" evidence="9">
    <location>
        <begin position="588"/>
        <end position="597"/>
    </location>
</feature>
<dbReference type="Gene3D" id="1.10.287.70">
    <property type="match status" value="2"/>
</dbReference>
<dbReference type="SUPFAM" id="SSF81324">
    <property type="entry name" value="Voltage-gated potassium channels"/>
    <property type="match status" value="2"/>
</dbReference>
<evidence type="ECO:0000256" key="4">
    <source>
        <dbReference type="ARBA" id="ARBA00022989"/>
    </source>
</evidence>
<feature type="signal peptide" evidence="11">
    <location>
        <begin position="1"/>
        <end position="20"/>
    </location>
</feature>
<dbReference type="PRINTS" id="PR01333">
    <property type="entry name" value="2POREKCHANEL"/>
</dbReference>
<evidence type="ECO:0000256" key="10">
    <source>
        <dbReference type="SAM" id="Phobius"/>
    </source>
</evidence>
<evidence type="ECO:0000256" key="5">
    <source>
        <dbReference type="ARBA" id="ARBA00023065"/>
    </source>
</evidence>
<feature type="transmembrane region" description="Helical" evidence="10">
    <location>
        <begin position="77"/>
        <end position="99"/>
    </location>
</feature>
<feature type="transmembrane region" description="Helical" evidence="10">
    <location>
        <begin position="316"/>
        <end position="338"/>
    </location>
</feature>
<dbReference type="PANTHER" id="PTHR11003">
    <property type="entry name" value="POTASSIUM CHANNEL, SUBFAMILY K"/>
    <property type="match status" value="1"/>
</dbReference>
<dbReference type="Proteomes" id="UP000886523">
    <property type="component" value="Unassembled WGS sequence"/>
</dbReference>
<dbReference type="InterPro" id="IPR003280">
    <property type="entry name" value="2pore_dom_K_chnl"/>
</dbReference>
<dbReference type="PANTHER" id="PTHR11003:SF291">
    <property type="entry name" value="IP11374P"/>
    <property type="match status" value="1"/>
</dbReference>
<feature type="domain" description="Potassium channel" evidence="12">
    <location>
        <begin position="327"/>
        <end position="397"/>
    </location>
</feature>
<feature type="transmembrane region" description="Helical" evidence="10">
    <location>
        <begin position="374"/>
        <end position="395"/>
    </location>
</feature>
<feature type="transmembrane region" description="Helical" evidence="10">
    <location>
        <begin position="213"/>
        <end position="235"/>
    </location>
</feature>
<evidence type="ECO:0000259" key="12">
    <source>
        <dbReference type="Pfam" id="PF07885"/>
    </source>
</evidence>
<comment type="subcellular location">
    <subcellularLocation>
        <location evidence="1">Membrane</location>
        <topology evidence="1">Multi-pass membrane protein</topology>
    </subcellularLocation>
</comment>
<dbReference type="GO" id="GO:0022841">
    <property type="term" value="F:potassium ion leak channel activity"/>
    <property type="evidence" value="ECO:0007669"/>
    <property type="project" value="TreeGrafter"/>
</dbReference>
<evidence type="ECO:0000256" key="1">
    <source>
        <dbReference type="ARBA" id="ARBA00004141"/>
    </source>
</evidence>
<gene>
    <name evidence="13" type="ORF">BS47DRAFT_654016</name>
</gene>
<evidence type="ECO:0000313" key="14">
    <source>
        <dbReference type="Proteomes" id="UP000886523"/>
    </source>
</evidence>
<accession>A0A9P6B372</accession>
<evidence type="ECO:0000256" key="9">
    <source>
        <dbReference type="SAM" id="MobiDB-lite"/>
    </source>
</evidence>
<sequence>MSRWRVVLSAILVPTAVVFAIPGLAEPWYALAGDHTVTKQDPPLLIVGQSMALAFNATASVLFLFRVNGYETLRYTVACSITLFCALLLDLLCLAIFGASHSSSRHNSYELSTAFYLTFTSSILTLIALLSNVLDAREARKSPRHRRVLLTPNQRILAMVSFTFMVYLAIGCIIFKYLLELTYLNAAYFVMTSTLTVGYGDILPTNTASKIVAIFYFPVGIILVVMLIALIRVTALASMNARFVRGLQAANRRRKEAIMKRRAEATARRGEIVPAEQDEIPTEDVGEDVDELRTSEDQESYEKMLKDAAYKHHNTYAAEILLSFIALCIFWVIGAVVFMELEGWSFFIAFYFTFITYTVIGYGEYTPTTPGSRAFYIVWGVAGIVVLTLLLSLIAEAWSTRYSNVLRKRVIRRHRTLQSMDVERAGDGGANAMPPHISALPSWPASPVRDVPAADDHAPLDSVKQDPNVLEKDITDHRSAVRPEMDFKRMLDDCDEYLLALLDDDHDGIRRNLSKVVSERDGARNPEMEKTLLKQEADATVTRMLLKHIHNEIVEMKQNVTVQEENRLHRNQKSADASPGPSSSTDPFQHEVASKPE</sequence>
<evidence type="ECO:0000256" key="6">
    <source>
        <dbReference type="ARBA" id="ARBA00023136"/>
    </source>
</evidence>
<dbReference type="AlphaFoldDB" id="A0A9P6B372"/>
<feature type="chain" id="PRO_5040433128" description="Potassium channel domain-containing protein" evidence="11">
    <location>
        <begin position="21"/>
        <end position="597"/>
    </location>
</feature>
<evidence type="ECO:0000256" key="7">
    <source>
        <dbReference type="ARBA" id="ARBA00023303"/>
    </source>
</evidence>
<feature type="transmembrane region" description="Helical" evidence="10">
    <location>
        <begin position="114"/>
        <end position="135"/>
    </location>
</feature>
<dbReference type="GO" id="GO:0030322">
    <property type="term" value="P:stabilization of membrane potential"/>
    <property type="evidence" value="ECO:0007669"/>
    <property type="project" value="TreeGrafter"/>
</dbReference>
<evidence type="ECO:0000256" key="3">
    <source>
        <dbReference type="ARBA" id="ARBA00022692"/>
    </source>
</evidence>
<dbReference type="InterPro" id="IPR013099">
    <property type="entry name" value="K_chnl_dom"/>
</dbReference>
<organism evidence="13 14">
    <name type="scientific">Hydnum rufescens UP504</name>
    <dbReference type="NCBI Taxonomy" id="1448309"/>
    <lineage>
        <taxon>Eukaryota</taxon>
        <taxon>Fungi</taxon>
        <taxon>Dikarya</taxon>
        <taxon>Basidiomycota</taxon>
        <taxon>Agaricomycotina</taxon>
        <taxon>Agaricomycetes</taxon>
        <taxon>Cantharellales</taxon>
        <taxon>Hydnaceae</taxon>
        <taxon>Hydnum</taxon>
    </lineage>
</organism>
<name>A0A9P6B372_9AGAM</name>
<keyword evidence="7 8" id="KW-0407">Ion channel</keyword>
<comment type="similarity">
    <text evidence="8">Belongs to the two pore domain potassium channel (TC 1.A.1.8) family.</text>
</comment>
<keyword evidence="2 8" id="KW-0813">Transport</keyword>
<dbReference type="GO" id="GO:0005886">
    <property type="term" value="C:plasma membrane"/>
    <property type="evidence" value="ECO:0007669"/>
    <property type="project" value="TreeGrafter"/>
</dbReference>
<keyword evidence="3 8" id="KW-0812">Transmembrane</keyword>